<dbReference type="InterPro" id="IPR027417">
    <property type="entry name" value="P-loop_NTPase"/>
</dbReference>
<proteinExistence type="inferred from homology"/>
<sequence>MQRAKRVLRDIFGHNAFRPNQERTVMEAFSGRDVFVLMPTGGGKSLCFQLPACIDDGVTIVISPLVSLIQDQVQQLEALDVGVANLKGDQDYATEQRPIISELFSNHITIKMLYVTPEKIASSGMLNNLFESLEKRGLLARFVIDEAHCISQWGHDFRKDYLNLGTLRSKFPSVPIMALTATANTQTEADIVKNLKLRNPFITRSSFN</sequence>
<protein>
    <recommendedName>
        <fullName evidence="7">Helicase ATP-binding domain-containing protein</fullName>
    </recommendedName>
</protein>
<dbReference type="Pfam" id="PF00270">
    <property type="entry name" value="DEAD"/>
    <property type="match status" value="1"/>
</dbReference>
<evidence type="ECO:0000256" key="2">
    <source>
        <dbReference type="ARBA" id="ARBA00022801"/>
    </source>
</evidence>
<dbReference type="PROSITE" id="PS51192">
    <property type="entry name" value="HELICASE_ATP_BIND_1"/>
    <property type="match status" value="1"/>
</dbReference>
<dbReference type="GO" id="GO:0009378">
    <property type="term" value="F:four-way junction helicase activity"/>
    <property type="evidence" value="ECO:0007669"/>
    <property type="project" value="TreeGrafter"/>
</dbReference>
<dbReference type="GO" id="GO:0005634">
    <property type="term" value="C:nucleus"/>
    <property type="evidence" value="ECO:0007669"/>
    <property type="project" value="TreeGrafter"/>
</dbReference>
<dbReference type="SMART" id="SM00487">
    <property type="entry name" value="DEXDc"/>
    <property type="match status" value="1"/>
</dbReference>
<dbReference type="GO" id="GO:0003677">
    <property type="term" value="F:DNA binding"/>
    <property type="evidence" value="ECO:0007669"/>
    <property type="project" value="UniProtKB-KW"/>
</dbReference>
<dbReference type="GO" id="GO:0005737">
    <property type="term" value="C:cytoplasm"/>
    <property type="evidence" value="ECO:0007669"/>
    <property type="project" value="TreeGrafter"/>
</dbReference>
<dbReference type="PROSITE" id="PS00690">
    <property type="entry name" value="DEAH_ATP_HELICASE"/>
    <property type="match status" value="1"/>
</dbReference>
<keyword evidence="2" id="KW-0378">Hydrolase</keyword>
<keyword evidence="3" id="KW-0347">Helicase</keyword>
<dbReference type="InterPro" id="IPR004589">
    <property type="entry name" value="DNA_helicase_ATP-dep_RecQ"/>
</dbReference>
<accession>A0A2P4WYL4</accession>
<name>A0A2P4WYL4_9STRA</name>
<dbReference type="NCBIfam" id="TIGR00614">
    <property type="entry name" value="recQ_fam"/>
    <property type="match status" value="1"/>
</dbReference>
<keyword evidence="3" id="KW-0067">ATP-binding</keyword>
<evidence type="ECO:0000256" key="1">
    <source>
        <dbReference type="ARBA" id="ARBA00005446"/>
    </source>
</evidence>
<evidence type="ECO:0000256" key="5">
    <source>
        <dbReference type="ARBA" id="ARBA00023235"/>
    </source>
</evidence>
<dbReference type="GO" id="GO:0016787">
    <property type="term" value="F:hydrolase activity"/>
    <property type="evidence" value="ECO:0007669"/>
    <property type="project" value="UniProtKB-KW"/>
</dbReference>
<dbReference type="PANTHER" id="PTHR13710:SF153">
    <property type="entry name" value="RECQ-LIKE DNA HELICASE BLM"/>
    <property type="match status" value="1"/>
</dbReference>
<dbReference type="AlphaFoldDB" id="A0A2P4WYL4"/>
<dbReference type="InterPro" id="IPR011545">
    <property type="entry name" value="DEAD/DEAH_box_helicase_dom"/>
</dbReference>
<evidence type="ECO:0000313" key="8">
    <source>
        <dbReference type="EMBL" id="POM58390.1"/>
    </source>
</evidence>
<keyword evidence="3" id="KW-0547">Nucleotide-binding</keyword>
<dbReference type="Proteomes" id="UP000237271">
    <property type="component" value="Unassembled WGS sequence"/>
</dbReference>
<dbReference type="InterPro" id="IPR002464">
    <property type="entry name" value="DNA/RNA_helicase_DEAH_CS"/>
</dbReference>
<feature type="domain" description="Helicase ATP-binding" evidence="7">
    <location>
        <begin position="25"/>
        <end position="201"/>
    </location>
</feature>
<keyword evidence="9" id="KW-1185">Reference proteome</keyword>
<dbReference type="Gene3D" id="3.40.50.300">
    <property type="entry name" value="P-loop containing nucleotide triphosphate hydrolases"/>
    <property type="match status" value="1"/>
</dbReference>
<comment type="caution">
    <text evidence="8">The sequence shown here is derived from an EMBL/GenBank/DDBJ whole genome shotgun (WGS) entry which is preliminary data.</text>
</comment>
<evidence type="ECO:0000256" key="3">
    <source>
        <dbReference type="ARBA" id="ARBA00022806"/>
    </source>
</evidence>
<dbReference type="OrthoDB" id="10261556at2759"/>
<organism evidence="8 9">
    <name type="scientific">Phytophthora palmivora</name>
    <dbReference type="NCBI Taxonomy" id="4796"/>
    <lineage>
        <taxon>Eukaryota</taxon>
        <taxon>Sar</taxon>
        <taxon>Stramenopiles</taxon>
        <taxon>Oomycota</taxon>
        <taxon>Peronosporomycetes</taxon>
        <taxon>Peronosporales</taxon>
        <taxon>Peronosporaceae</taxon>
        <taxon>Phytophthora</taxon>
    </lineage>
</organism>
<dbReference type="PANTHER" id="PTHR13710">
    <property type="entry name" value="DNA HELICASE RECQ FAMILY MEMBER"/>
    <property type="match status" value="1"/>
</dbReference>
<keyword evidence="6" id="KW-0539">Nucleus</keyword>
<dbReference type="InterPro" id="IPR014001">
    <property type="entry name" value="Helicase_ATP-bd"/>
</dbReference>
<dbReference type="GO" id="GO:0000724">
    <property type="term" value="P:double-strand break repair via homologous recombination"/>
    <property type="evidence" value="ECO:0007669"/>
    <property type="project" value="TreeGrafter"/>
</dbReference>
<dbReference type="GO" id="GO:0043138">
    <property type="term" value="F:3'-5' DNA helicase activity"/>
    <property type="evidence" value="ECO:0007669"/>
    <property type="project" value="TreeGrafter"/>
</dbReference>
<comment type="similarity">
    <text evidence="1">Belongs to the helicase family. RecQ subfamily.</text>
</comment>
<dbReference type="FunFam" id="3.40.50.300:FF:006049">
    <property type="entry name" value="ATP-dependent DNA helicase"/>
    <property type="match status" value="1"/>
</dbReference>
<keyword evidence="5" id="KW-0413">Isomerase</keyword>
<feature type="non-terminal residue" evidence="8">
    <location>
        <position position="208"/>
    </location>
</feature>
<evidence type="ECO:0000256" key="4">
    <source>
        <dbReference type="ARBA" id="ARBA00023125"/>
    </source>
</evidence>
<dbReference type="GO" id="GO:0005524">
    <property type="term" value="F:ATP binding"/>
    <property type="evidence" value="ECO:0007669"/>
    <property type="project" value="InterPro"/>
</dbReference>
<reference evidence="8 9" key="1">
    <citation type="journal article" date="2017" name="Genome Biol. Evol.">
        <title>Phytophthora megakarya and P. palmivora, closely related causal agents of cacao black pod rot, underwent increases in genome sizes and gene numbers by different mechanisms.</title>
        <authorList>
            <person name="Ali S.S."/>
            <person name="Shao J."/>
            <person name="Lary D.J."/>
            <person name="Kronmiller B."/>
            <person name="Shen D."/>
            <person name="Strem M.D."/>
            <person name="Amoako-Attah I."/>
            <person name="Akrofi A.Y."/>
            <person name="Begoude B.A."/>
            <person name="Ten Hoopen G.M."/>
            <person name="Coulibaly K."/>
            <person name="Kebe B.I."/>
            <person name="Melnick R.L."/>
            <person name="Guiltinan M.J."/>
            <person name="Tyler B.M."/>
            <person name="Meinhardt L.W."/>
            <person name="Bailey B.A."/>
        </authorList>
    </citation>
    <scope>NUCLEOTIDE SEQUENCE [LARGE SCALE GENOMIC DNA]</scope>
    <source>
        <strain evidence="9">sbr112.9</strain>
    </source>
</reference>
<dbReference type="EMBL" id="NCKW01020256">
    <property type="protein sequence ID" value="POM58390.1"/>
    <property type="molecule type" value="Genomic_DNA"/>
</dbReference>
<dbReference type="GO" id="GO:0005694">
    <property type="term" value="C:chromosome"/>
    <property type="evidence" value="ECO:0007669"/>
    <property type="project" value="TreeGrafter"/>
</dbReference>
<dbReference type="SUPFAM" id="SSF52540">
    <property type="entry name" value="P-loop containing nucleoside triphosphate hydrolases"/>
    <property type="match status" value="1"/>
</dbReference>
<evidence type="ECO:0000256" key="6">
    <source>
        <dbReference type="ARBA" id="ARBA00023242"/>
    </source>
</evidence>
<dbReference type="CDD" id="cd17920">
    <property type="entry name" value="DEXHc_RecQ"/>
    <property type="match status" value="1"/>
</dbReference>
<evidence type="ECO:0000259" key="7">
    <source>
        <dbReference type="PROSITE" id="PS51192"/>
    </source>
</evidence>
<gene>
    <name evidence="8" type="ORF">PHPALM_36960</name>
</gene>
<evidence type="ECO:0000313" key="9">
    <source>
        <dbReference type="Proteomes" id="UP000237271"/>
    </source>
</evidence>
<keyword evidence="4" id="KW-0238">DNA-binding</keyword>